<dbReference type="AlphaFoldDB" id="A0A518IAI4"/>
<reference evidence="2 3" key="1">
    <citation type="submission" date="2019-03" db="EMBL/GenBank/DDBJ databases">
        <title>Deep-cultivation of Planctomycetes and their phenomic and genomic characterization uncovers novel biology.</title>
        <authorList>
            <person name="Wiegand S."/>
            <person name="Jogler M."/>
            <person name="Boedeker C."/>
            <person name="Pinto D."/>
            <person name="Vollmers J."/>
            <person name="Rivas-Marin E."/>
            <person name="Kohn T."/>
            <person name="Peeters S.H."/>
            <person name="Heuer A."/>
            <person name="Rast P."/>
            <person name="Oberbeckmann S."/>
            <person name="Bunk B."/>
            <person name="Jeske O."/>
            <person name="Meyerdierks A."/>
            <person name="Storesund J.E."/>
            <person name="Kallscheuer N."/>
            <person name="Luecker S."/>
            <person name="Lage O.M."/>
            <person name="Pohl T."/>
            <person name="Merkel B.J."/>
            <person name="Hornburger P."/>
            <person name="Mueller R.-W."/>
            <person name="Bruemmer F."/>
            <person name="Labrenz M."/>
            <person name="Spormann A.M."/>
            <person name="Op den Camp H."/>
            <person name="Overmann J."/>
            <person name="Amann R."/>
            <person name="Jetten M.S.M."/>
            <person name="Mascher T."/>
            <person name="Medema M.H."/>
            <person name="Devos D.P."/>
            <person name="Kaster A.-K."/>
            <person name="Ovreas L."/>
            <person name="Rohde M."/>
            <person name="Galperin M.Y."/>
            <person name="Jogler C."/>
        </authorList>
    </citation>
    <scope>NUCLEOTIDE SEQUENCE [LARGE SCALE GENOMIC DNA]</scope>
    <source>
        <strain evidence="2 3">Enr17</strain>
    </source>
</reference>
<evidence type="ECO:0000313" key="3">
    <source>
        <dbReference type="Proteomes" id="UP000318313"/>
    </source>
</evidence>
<feature type="transmembrane region" description="Helical" evidence="1">
    <location>
        <begin position="6"/>
        <end position="22"/>
    </location>
</feature>
<accession>A0A518IAI4</accession>
<gene>
    <name evidence="2" type="ORF">Enr17x_21690</name>
</gene>
<protein>
    <submittedName>
        <fullName evidence="2">Uncharacterized protein</fullName>
    </submittedName>
</protein>
<dbReference type="EMBL" id="CP037452">
    <property type="protein sequence ID" value="QDV50131.1"/>
    <property type="molecule type" value="Genomic_DNA"/>
</dbReference>
<proteinExistence type="predicted"/>
<evidence type="ECO:0000313" key="2">
    <source>
        <dbReference type="EMBL" id="QDV50131.1"/>
    </source>
</evidence>
<keyword evidence="3" id="KW-1185">Reference proteome</keyword>
<name>A0A518IAI4_9PLAN</name>
<sequence length="99" mass="11215">MLSLLFPFGIYIGIPLFALIIIHWGKSKAFLVFVAAWFLGGILASERLIQMEVHTPDSDLDIVFGIFLLSHGFLLGIYYGLIILGYHLFHKLIKKLIQP</sequence>
<evidence type="ECO:0000256" key="1">
    <source>
        <dbReference type="SAM" id="Phobius"/>
    </source>
</evidence>
<dbReference type="Proteomes" id="UP000318313">
    <property type="component" value="Chromosome"/>
</dbReference>
<keyword evidence="1" id="KW-0812">Transmembrane</keyword>
<dbReference type="KEGG" id="gfm:Enr17x_21690"/>
<keyword evidence="1" id="KW-1133">Transmembrane helix</keyword>
<keyword evidence="1" id="KW-0472">Membrane</keyword>
<feature type="transmembrane region" description="Helical" evidence="1">
    <location>
        <begin position="29"/>
        <end position="50"/>
    </location>
</feature>
<dbReference type="RefSeq" id="WP_145308413.1">
    <property type="nucleotide sequence ID" value="NZ_CP037452.1"/>
</dbReference>
<feature type="transmembrane region" description="Helical" evidence="1">
    <location>
        <begin position="62"/>
        <end position="89"/>
    </location>
</feature>
<organism evidence="2 3">
    <name type="scientific">Gimesia fumaroli</name>
    <dbReference type="NCBI Taxonomy" id="2527976"/>
    <lineage>
        <taxon>Bacteria</taxon>
        <taxon>Pseudomonadati</taxon>
        <taxon>Planctomycetota</taxon>
        <taxon>Planctomycetia</taxon>
        <taxon>Planctomycetales</taxon>
        <taxon>Planctomycetaceae</taxon>
        <taxon>Gimesia</taxon>
    </lineage>
</organism>